<name>A0ABR4EIH9_9PEZI</name>
<comment type="caution">
    <text evidence="3">The sequence shown here is derived from an EMBL/GenBank/DDBJ whole genome shotgun (WGS) entry which is preliminary data.</text>
</comment>
<dbReference type="SUPFAM" id="SSF56112">
    <property type="entry name" value="Protein kinase-like (PK-like)"/>
    <property type="match status" value="1"/>
</dbReference>
<dbReference type="Gene3D" id="3.90.1200.10">
    <property type="match status" value="1"/>
</dbReference>
<evidence type="ECO:0000313" key="3">
    <source>
        <dbReference type="EMBL" id="KAL2282210.1"/>
    </source>
</evidence>
<organism evidence="3 4">
    <name type="scientific">Diaporthe vaccinii</name>
    <dbReference type="NCBI Taxonomy" id="105482"/>
    <lineage>
        <taxon>Eukaryota</taxon>
        <taxon>Fungi</taxon>
        <taxon>Dikarya</taxon>
        <taxon>Ascomycota</taxon>
        <taxon>Pezizomycotina</taxon>
        <taxon>Sordariomycetes</taxon>
        <taxon>Sordariomycetidae</taxon>
        <taxon>Diaporthales</taxon>
        <taxon>Diaporthaceae</taxon>
        <taxon>Diaporthe</taxon>
        <taxon>Diaporthe eres species complex</taxon>
    </lineage>
</organism>
<accession>A0ABR4EIH9</accession>
<gene>
    <name evidence="3" type="ORF">FJTKL_11036</name>
</gene>
<keyword evidence="4" id="KW-1185">Reference proteome</keyword>
<reference evidence="3 4" key="1">
    <citation type="submission" date="2024-03" db="EMBL/GenBank/DDBJ databases">
        <title>A high-quality draft genome sequence of Diaporthe vaccinii, a causative agent of upright dieback and viscid rot disease in cranberry plants.</title>
        <authorList>
            <person name="Sarrasin M."/>
            <person name="Lang B.F."/>
            <person name="Burger G."/>
        </authorList>
    </citation>
    <scope>NUCLEOTIDE SEQUENCE [LARGE SCALE GENOMIC DNA]</scope>
    <source>
        <strain evidence="3 4">IS7</strain>
    </source>
</reference>
<evidence type="ECO:0000256" key="2">
    <source>
        <dbReference type="ARBA" id="ARBA00048655"/>
    </source>
</evidence>
<dbReference type="Proteomes" id="UP001600888">
    <property type="component" value="Unassembled WGS sequence"/>
</dbReference>
<dbReference type="InterPro" id="IPR011009">
    <property type="entry name" value="Kinase-like_dom_sf"/>
</dbReference>
<evidence type="ECO:0000313" key="4">
    <source>
        <dbReference type="Proteomes" id="UP001600888"/>
    </source>
</evidence>
<proteinExistence type="predicted"/>
<comment type="catalytic activity">
    <reaction evidence="2">
        <text>N(6)-D-ribulosyl-L-lysyl-[protein] + ATP = N(6)-(3-O-phospho-D-ribulosyl)-L-lysyl-[protein] + ADP + H(+)</text>
        <dbReference type="Rhea" id="RHEA:48432"/>
        <dbReference type="Rhea" id="RHEA-COMP:12103"/>
        <dbReference type="Rhea" id="RHEA-COMP:12104"/>
        <dbReference type="ChEBI" id="CHEBI:15378"/>
        <dbReference type="ChEBI" id="CHEBI:30616"/>
        <dbReference type="ChEBI" id="CHEBI:90418"/>
        <dbReference type="ChEBI" id="CHEBI:90420"/>
        <dbReference type="ChEBI" id="CHEBI:456216"/>
        <dbReference type="EC" id="2.7.1.172"/>
    </reaction>
    <physiologicalReaction direction="left-to-right" evidence="2">
        <dbReference type="Rhea" id="RHEA:48433"/>
    </physiologicalReaction>
</comment>
<dbReference type="Gene3D" id="1.10.510.10">
    <property type="entry name" value="Transferase(Phosphotransferase) domain 1"/>
    <property type="match status" value="1"/>
</dbReference>
<protein>
    <recommendedName>
        <fullName evidence="1">protein-ribulosamine 3-kinase</fullName>
        <ecNumber evidence="1">2.7.1.172</ecNumber>
    </recommendedName>
</protein>
<evidence type="ECO:0000256" key="1">
    <source>
        <dbReference type="ARBA" id="ARBA00011961"/>
    </source>
</evidence>
<dbReference type="InterPro" id="IPR016477">
    <property type="entry name" value="Fructo-/Ketosamine-3-kinase"/>
</dbReference>
<dbReference type="PANTHER" id="PTHR12149:SF8">
    <property type="entry name" value="PROTEIN-RIBULOSAMINE 3-KINASE"/>
    <property type="match status" value="1"/>
</dbReference>
<dbReference type="EMBL" id="JBAWTH010000051">
    <property type="protein sequence ID" value="KAL2282210.1"/>
    <property type="molecule type" value="Genomic_DNA"/>
</dbReference>
<dbReference type="EC" id="2.7.1.172" evidence="1"/>
<dbReference type="PANTHER" id="PTHR12149">
    <property type="entry name" value="FRUCTOSAMINE 3 KINASE-RELATED PROTEIN"/>
    <property type="match status" value="1"/>
</dbReference>
<dbReference type="Pfam" id="PF03881">
    <property type="entry name" value="Fructosamin_kin"/>
    <property type="match status" value="2"/>
</dbReference>
<sequence length="232" mass="26272">MEGEFNSLQYMHAYIPKSCPKPFGWGECETSPGTFFLIMEFINIIAEHPDPEDISRVIANLHKRSAGTSPDFKFGFPAPNCHGKIVQPNGWGGDWSRVLGRRVLQSCLVHGDLWHENIGLGEDVGDGDEENDGQQPVVVYDASMFYGHNDCEVGTWRTVFVAFDESYRKQYMLHSPPSEPAEEWDGRNRLYSIPFNITHSAGWLGAVETTRPRMLEDMHFLIYKYGPEGSPL</sequence>